<accession>A0A4S8PXR6</accession>
<organism evidence="7 8">
    <name type="scientific">Glycomyces buryatensis</name>
    <dbReference type="NCBI Taxonomy" id="2570927"/>
    <lineage>
        <taxon>Bacteria</taxon>
        <taxon>Bacillati</taxon>
        <taxon>Actinomycetota</taxon>
        <taxon>Actinomycetes</taxon>
        <taxon>Glycomycetales</taxon>
        <taxon>Glycomycetaceae</taxon>
        <taxon>Glycomyces</taxon>
    </lineage>
</organism>
<keyword evidence="2" id="KW-0067">ATP-binding</keyword>
<dbReference type="Pfam" id="PF03793">
    <property type="entry name" value="PASTA"/>
    <property type="match status" value="1"/>
</dbReference>
<dbReference type="Gene3D" id="3.90.640.10">
    <property type="entry name" value="Actin, Chain A, domain 4"/>
    <property type="match status" value="1"/>
</dbReference>
<feature type="domain" description="PASTA" evidence="6">
    <location>
        <begin position="501"/>
        <end position="572"/>
    </location>
</feature>
<feature type="region of interest" description="Disordered" evidence="4">
    <location>
        <begin position="415"/>
        <end position="511"/>
    </location>
</feature>
<evidence type="ECO:0000313" key="7">
    <source>
        <dbReference type="EMBL" id="THV36497.1"/>
    </source>
</evidence>
<gene>
    <name evidence="7" type="ORF">FAB82_22220</name>
</gene>
<feature type="compositionally biased region" description="Basic and acidic residues" evidence="4">
    <location>
        <begin position="88"/>
        <end position="99"/>
    </location>
</feature>
<sequence>MSMVSLNFEERVLSRCRVVGEVAVGTGLEVPPVPRCPGWFLQAGERKARRTPGTVPFPTYRLIFMYSVPRAVGVGVDLGSSSTTVSTRRSDDRSETRHVDRTAIEDPVSDALSAAIRTARQGRPDELASVALAVPATWDSTRRRAHAEAAANAGFEGVVLVSEPEAAARFFAEMRDCEPDPGTPLLVYGLGAGSCNVGVVRREGDQYHVVAAGSDDGVGGREFDRLLLDYLASRYRTDNPEFWKREADPAETTLRETLLEEVRRAREHLTDHPTATVSLPGFGRELRLMRDEADESLTPAILQTVALIRDVMLEAGVGADQLAGLLLVGGASRTPLVASILRLHLRVEPILPEIPELVIAEGSALAALARPQSDASHPEVPPPTRLQPSPGVLVAILVLFIAVTAVIGVSLANRAPQDTDDPRVDTDSDDAAFPTYFDATGDASSSETDADGPESEETSTPPTSEPREEDGDDSATSAEPTPPGPVTTTGEEEEEEEEEAVASTGTVPDVVGDSIAAAKQELAEAGFTNVVAEGTRRTDQGPAYEDCEAIEQNPEAGTRRSFDDQITVSYVFVGNDEC</sequence>
<keyword evidence="3" id="KW-0143">Chaperone</keyword>
<dbReference type="PROSITE" id="PS51178">
    <property type="entry name" value="PASTA"/>
    <property type="match status" value="1"/>
</dbReference>
<dbReference type="GO" id="GO:0005524">
    <property type="term" value="F:ATP binding"/>
    <property type="evidence" value="ECO:0007669"/>
    <property type="project" value="UniProtKB-KW"/>
</dbReference>
<feature type="compositionally biased region" description="Acidic residues" evidence="4">
    <location>
        <begin position="490"/>
        <end position="500"/>
    </location>
</feature>
<reference evidence="8" key="1">
    <citation type="submission" date="2019-04" db="EMBL/GenBank/DDBJ databases">
        <title>Nocardioides xinjiangensis sp. nov.</title>
        <authorList>
            <person name="Liu S."/>
        </authorList>
    </citation>
    <scope>NUCLEOTIDE SEQUENCE [LARGE SCALE GENOMIC DNA]</scope>
    <source>
        <strain evidence="8">18</strain>
    </source>
</reference>
<dbReference type="PANTHER" id="PTHR42749">
    <property type="entry name" value="CELL SHAPE-DETERMINING PROTEIN MREB"/>
    <property type="match status" value="1"/>
</dbReference>
<dbReference type="AlphaFoldDB" id="A0A4S8PXR6"/>
<dbReference type="GO" id="GO:0140662">
    <property type="term" value="F:ATP-dependent protein folding chaperone"/>
    <property type="evidence" value="ECO:0007669"/>
    <property type="project" value="InterPro"/>
</dbReference>
<proteinExistence type="predicted"/>
<comment type="caution">
    <text evidence="7">The sequence shown here is derived from an EMBL/GenBank/DDBJ whole genome shotgun (WGS) entry which is preliminary data.</text>
</comment>
<keyword evidence="8" id="KW-1185">Reference proteome</keyword>
<keyword evidence="5" id="KW-1133">Transmembrane helix</keyword>
<feature type="compositionally biased region" description="Acidic residues" evidence="4">
    <location>
        <begin position="448"/>
        <end position="457"/>
    </location>
</feature>
<reference evidence="7 8" key="2">
    <citation type="submission" date="2019-05" db="EMBL/GenBank/DDBJ databases">
        <title>Glycomyces buryatensis sp. nov.</title>
        <authorList>
            <person name="Nikitina E."/>
        </authorList>
    </citation>
    <scope>NUCLEOTIDE SEQUENCE [LARGE SCALE GENOMIC DNA]</scope>
    <source>
        <strain evidence="7 8">18</strain>
    </source>
</reference>
<dbReference type="OrthoDB" id="5171090at2"/>
<evidence type="ECO:0000256" key="4">
    <source>
        <dbReference type="SAM" id="MobiDB-lite"/>
    </source>
</evidence>
<name>A0A4S8PXR6_9ACTN</name>
<dbReference type="Gene3D" id="3.30.10.20">
    <property type="match status" value="1"/>
</dbReference>
<dbReference type="Pfam" id="PF00012">
    <property type="entry name" value="HSP70"/>
    <property type="match status" value="1"/>
</dbReference>
<dbReference type="EMBL" id="STGY01000072">
    <property type="protein sequence ID" value="THV36497.1"/>
    <property type="molecule type" value="Genomic_DNA"/>
</dbReference>
<evidence type="ECO:0000256" key="2">
    <source>
        <dbReference type="ARBA" id="ARBA00022840"/>
    </source>
</evidence>
<dbReference type="InterPro" id="IPR013126">
    <property type="entry name" value="Hsp_70_fam"/>
</dbReference>
<keyword evidence="5" id="KW-0812">Transmembrane</keyword>
<feature type="region of interest" description="Disordered" evidence="4">
    <location>
        <begin position="79"/>
        <end position="99"/>
    </location>
</feature>
<dbReference type="CDD" id="cd06577">
    <property type="entry name" value="PASTA_pknB"/>
    <property type="match status" value="1"/>
</dbReference>
<dbReference type="InterPro" id="IPR043129">
    <property type="entry name" value="ATPase_NBD"/>
</dbReference>
<dbReference type="SUPFAM" id="SSF53067">
    <property type="entry name" value="Actin-like ATPase domain"/>
    <property type="match status" value="2"/>
</dbReference>
<feature type="transmembrane region" description="Helical" evidence="5">
    <location>
        <begin position="392"/>
        <end position="413"/>
    </location>
</feature>
<evidence type="ECO:0000256" key="1">
    <source>
        <dbReference type="ARBA" id="ARBA00022741"/>
    </source>
</evidence>
<dbReference type="Proteomes" id="UP000308760">
    <property type="component" value="Unassembled WGS sequence"/>
</dbReference>
<evidence type="ECO:0000259" key="6">
    <source>
        <dbReference type="PROSITE" id="PS51178"/>
    </source>
</evidence>
<protein>
    <submittedName>
        <fullName evidence="7">PASTA domain-containing protein</fullName>
    </submittedName>
</protein>
<keyword evidence="1" id="KW-0547">Nucleotide-binding</keyword>
<evidence type="ECO:0000256" key="5">
    <source>
        <dbReference type="SAM" id="Phobius"/>
    </source>
</evidence>
<dbReference type="PANTHER" id="PTHR42749:SF1">
    <property type="entry name" value="CELL SHAPE-DETERMINING PROTEIN MREB"/>
    <property type="match status" value="1"/>
</dbReference>
<dbReference type="InterPro" id="IPR005543">
    <property type="entry name" value="PASTA_dom"/>
</dbReference>
<evidence type="ECO:0000256" key="3">
    <source>
        <dbReference type="ARBA" id="ARBA00023186"/>
    </source>
</evidence>
<evidence type="ECO:0000313" key="8">
    <source>
        <dbReference type="Proteomes" id="UP000308760"/>
    </source>
</evidence>
<keyword evidence="5" id="KW-0472">Membrane</keyword>
<dbReference type="Gene3D" id="3.30.420.40">
    <property type="match status" value="2"/>
</dbReference>